<organism evidence="3 4">
    <name type="scientific">Paenibacillus phoenicis</name>
    <dbReference type="NCBI Taxonomy" id="554117"/>
    <lineage>
        <taxon>Bacteria</taxon>
        <taxon>Bacillati</taxon>
        <taxon>Bacillota</taxon>
        <taxon>Bacilli</taxon>
        <taxon>Bacillales</taxon>
        <taxon>Paenibacillaceae</taxon>
        <taxon>Paenibacillus</taxon>
    </lineage>
</organism>
<dbReference type="PROSITE" id="PS00455">
    <property type="entry name" value="AMP_BINDING"/>
    <property type="match status" value="1"/>
</dbReference>
<keyword evidence="4" id="KW-1185">Reference proteome</keyword>
<feature type="domain" description="AMP-dependent synthetase/ligase" evidence="1">
    <location>
        <begin position="11"/>
        <end position="374"/>
    </location>
</feature>
<dbReference type="PANTHER" id="PTHR43767:SF1">
    <property type="entry name" value="NONRIBOSOMAL PEPTIDE SYNTHASE PES1 (EUROFUNG)-RELATED"/>
    <property type="match status" value="1"/>
</dbReference>
<dbReference type="Proteomes" id="UP001292216">
    <property type="component" value="Unassembled WGS sequence"/>
</dbReference>
<dbReference type="InterPro" id="IPR045851">
    <property type="entry name" value="AMP-bd_C_sf"/>
</dbReference>
<dbReference type="Gene3D" id="3.40.50.12780">
    <property type="entry name" value="N-terminal domain of ligase-like"/>
    <property type="match status" value="1"/>
</dbReference>
<proteinExistence type="predicted"/>
<evidence type="ECO:0000313" key="4">
    <source>
        <dbReference type="Proteomes" id="UP001292216"/>
    </source>
</evidence>
<evidence type="ECO:0000259" key="1">
    <source>
        <dbReference type="Pfam" id="PF00501"/>
    </source>
</evidence>
<comment type="caution">
    <text evidence="3">The sequence shown here is derived from an EMBL/GenBank/DDBJ whole genome shotgun (WGS) entry which is preliminary data.</text>
</comment>
<dbReference type="InterPro" id="IPR025110">
    <property type="entry name" value="AMP-bd_C"/>
</dbReference>
<dbReference type="RefSeq" id="WP_323079029.1">
    <property type="nucleotide sequence ID" value="NZ_CBCSKM010000022.1"/>
</dbReference>
<dbReference type="InterPro" id="IPR000873">
    <property type="entry name" value="AMP-dep_synth/lig_dom"/>
</dbReference>
<dbReference type="EMBL" id="JAYERP010000001">
    <property type="protein sequence ID" value="MEA3572477.1"/>
    <property type="molecule type" value="Genomic_DNA"/>
</dbReference>
<dbReference type="InterPro" id="IPR042099">
    <property type="entry name" value="ANL_N_sf"/>
</dbReference>
<feature type="domain" description="AMP-binding enzyme C-terminal" evidence="2">
    <location>
        <begin position="425"/>
        <end position="498"/>
    </location>
</feature>
<name>A0ABU5PRS2_9BACL</name>
<dbReference type="PANTHER" id="PTHR43767">
    <property type="entry name" value="LONG-CHAIN-FATTY-ACID--COA LIGASE"/>
    <property type="match status" value="1"/>
</dbReference>
<evidence type="ECO:0000313" key="3">
    <source>
        <dbReference type="EMBL" id="MEA3572477.1"/>
    </source>
</evidence>
<dbReference type="InterPro" id="IPR050237">
    <property type="entry name" value="ATP-dep_AMP-bd_enzyme"/>
</dbReference>
<protein>
    <submittedName>
        <fullName evidence="3">Class I adenylate-forming enzyme family protein</fullName>
    </submittedName>
</protein>
<accession>A0ABU5PRS2</accession>
<gene>
    <name evidence="3" type="ORF">U9M73_21345</name>
</gene>
<reference evidence="3 4" key="1">
    <citation type="submission" date="2023-12" db="EMBL/GenBank/DDBJ databases">
        <title>Whole genome sequencing of Paenibacillus phoenicis isolated from the Phoenix Mars Lander spacecraft assembly facility.</title>
        <authorList>
            <person name="Garcia A."/>
            <person name="Venkateswaran K."/>
        </authorList>
    </citation>
    <scope>NUCLEOTIDE SEQUENCE [LARGE SCALE GENOMIC DNA]</scope>
    <source>
        <strain evidence="3 4">3PO2SA</strain>
    </source>
</reference>
<dbReference type="SUPFAM" id="SSF56801">
    <property type="entry name" value="Acetyl-CoA synthetase-like"/>
    <property type="match status" value="1"/>
</dbReference>
<dbReference type="Gene3D" id="3.30.300.30">
    <property type="match status" value="1"/>
</dbReference>
<dbReference type="Pfam" id="PF00501">
    <property type="entry name" value="AMP-binding"/>
    <property type="match status" value="1"/>
</dbReference>
<sequence>MASYNFAEIIRTSAARASSRIAILAQGKVISYGELVERVNRAGNLFLHLGVKPGDRVAVLFINDYRFLEICFGLISIGAVPVPMNSKLGAETLAYVYENSGSRMLAYHAVLVEKAHSIERLTRVEVSLLCGAEDNLPQDGGGSLNYDELVTAQSNQLELYPTQEEDLCLLPYTSGSTGKPKGCRLTHGGQRWNVSVIVEARGLKPDARIVISLPLYHKNAMVSMKTVFYSGSSAVILPDAVPADILQAIETHRCTYISGVPALYRMLVTHIKNSPRPYDLSSLEFALCGSSDAPVELLEDIRKWMGVEVYEGYGLTEGGPVVLESSKGRQRPGSAGHPLPGGRIKIVDSQEQEVPPGTTGELWVSNPGVADGYWNLPEVSKKKITPDGWLKTGDMAWQDSEGFVYIVGRRDDMINVGGENVYPKEVENLLLKHPQIEDVCVLPTAHPIKGEVPVAFVVTRQAIDKEDIKRFFIEHGPAYAHPREIFYLEALPLTGPGKVDRTKLKQMLAEIIQEKSRKGEE</sequence>
<dbReference type="InterPro" id="IPR020845">
    <property type="entry name" value="AMP-binding_CS"/>
</dbReference>
<dbReference type="Pfam" id="PF13193">
    <property type="entry name" value="AMP-binding_C"/>
    <property type="match status" value="1"/>
</dbReference>
<evidence type="ECO:0000259" key="2">
    <source>
        <dbReference type="Pfam" id="PF13193"/>
    </source>
</evidence>